<organism evidence="2 3">
    <name type="scientific">Pristionchus entomophagus</name>
    <dbReference type="NCBI Taxonomy" id="358040"/>
    <lineage>
        <taxon>Eukaryota</taxon>
        <taxon>Metazoa</taxon>
        <taxon>Ecdysozoa</taxon>
        <taxon>Nematoda</taxon>
        <taxon>Chromadorea</taxon>
        <taxon>Rhabditida</taxon>
        <taxon>Rhabditina</taxon>
        <taxon>Diplogasteromorpha</taxon>
        <taxon>Diplogasteroidea</taxon>
        <taxon>Neodiplogasteridae</taxon>
        <taxon>Pristionchus</taxon>
    </lineage>
</organism>
<evidence type="ECO:0000313" key="2">
    <source>
        <dbReference type="EMBL" id="GMT00776.1"/>
    </source>
</evidence>
<protein>
    <recommendedName>
        <fullName evidence="4">C2H2-type domain-containing protein</fullName>
    </recommendedName>
</protein>
<dbReference type="PANTHER" id="PTHR33936">
    <property type="entry name" value="PROTEIN CBG17840"/>
    <property type="match status" value="1"/>
</dbReference>
<dbReference type="EMBL" id="BTSX01000005">
    <property type="protein sequence ID" value="GMT00776.1"/>
    <property type="molecule type" value="Genomic_DNA"/>
</dbReference>
<dbReference type="InterPro" id="IPR052797">
    <property type="entry name" value="RegFact_GeneExpr_CellDeath"/>
</dbReference>
<dbReference type="Proteomes" id="UP001432027">
    <property type="component" value="Unassembled WGS sequence"/>
</dbReference>
<proteinExistence type="predicted"/>
<evidence type="ECO:0000256" key="1">
    <source>
        <dbReference type="SAM" id="MobiDB-lite"/>
    </source>
</evidence>
<name>A0AAV5U1N2_9BILA</name>
<dbReference type="AlphaFoldDB" id="A0AAV5U1N2"/>
<feature type="region of interest" description="Disordered" evidence="1">
    <location>
        <begin position="714"/>
        <end position="783"/>
    </location>
</feature>
<reference evidence="2" key="1">
    <citation type="submission" date="2023-10" db="EMBL/GenBank/DDBJ databases">
        <title>Genome assembly of Pristionchus species.</title>
        <authorList>
            <person name="Yoshida K."/>
            <person name="Sommer R.J."/>
        </authorList>
    </citation>
    <scope>NUCLEOTIDE SEQUENCE</scope>
    <source>
        <strain evidence="2">RS0144</strain>
    </source>
</reference>
<keyword evidence="3" id="KW-1185">Reference proteome</keyword>
<gene>
    <name evidence="2" type="ORF">PENTCL1PPCAC_22950</name>
</gene>
<comment type="caution">
    <text evidence="2">The sequence shown here is derived from an EMBL/GenBank/DDBJ whole genome shotgun (WGS) entry which is preliminary data.</text>
</comment>
<evidence type="ECO:0000313" key="3">
    <source>
        <dbReference type="Proteomes" id="UP001432027"/>
    </source>
</evidence>
<accession>A0AAV5U1N2</accession>
<sequence>MAEEVSSTTNEHNFSNSMRLIEEECELMTGATEEVEDLQSGPLSLFKEPGYIPVTNEHLTIHDLYQPLDLDDGRFTCKICHQMCPENAPIFANKNQFASHRYRCHGTFMNLLQCPEVDCNLQFSSIIALKKHLQTERNLPIESHYKHFPNVTEFEIWRSTVEQLTGSRFILHNRQAQSKRNVMHCVRSEHKVSSNTNKNRSRQGRMRKIGSQCPAHITFILDSCGSVDAVYQLFHFGHDLEEIRLFNVASREELLTQGEESLSINTIFPVSNRLPSSAAMQYVQLCLVDMPDAMYLSTRYSQLLVVLDVQSFFIFAKPIPNPRCVSQHVHKSHIIRQLVDIFTQFGCPVGFSVCGSSGVVFDSMESIEEVFNVNMTHVGNITPDLSFLKKRLLERAVDELSSSDRWPEVVPFTLMAYNSEGGGDKYLSPFEMMFGRRPPHSHDPRERMEEALKNQVDLVRFEEGDSVLVRYFDPDIIAEGPTPNASQQQPSTEYLNGVISEVDWYGSPFYPYKVFICRSTEEPNSDCPFVWVSPFDVSPLVGDIRNRRNEQRRKVATSFLCSCKRDQSRGEICMLPRSELCAHKMARVCCEKLNRRCDYHNEYSNGGGDSYKRVELLARRFIDKEKFEKEEEKILRSEPMRLQMGTENEEGIGEMDEGEKREILPSNAPSNIDLHPSTVTKIGEGMEEGEQLPSTSHIIRPIHRIIIAEKKPVVRGGKRKTEEVKEEEKDKKDLSPLKKKDPSSFRVFASGETSASIDESTGDRRKSGRVTKPNILYKSFTHH</sequence>
<evidence type="ECO:0008006" key="4">
    <source>
        <dbReference type="Google" id="ProtNLM"/>
    </source>
</evidence>
<dbReference type="PANTHER" id="PTHR33936:SF9">
    <property type="entry name" value="C2H2-TYPE DOMAIN-CONTAINING PROTEIN"/>
    <property type="match status" value="1"/>
</dbReference>
<feature type="compositionally biased region" description="Basic and acidic residues" evidence="1">
    <location>
        <begin position="719"/>
        <end position="743"/>
    </location>
</feature>